<dbReference type="EMBL" id="MNCJ02000317">
    <property type="protein sequence ID" value="KAF5819377.1"/>
    <property type="molecule type" value="Genomic_DNA"/>
</dbReference>
<evidence type="ECO:0000313" key="2">
    <source>
        <dbReference type="Proteomes" id="UP000215914"/>
    </source>
</evidence>
<dbReference type="Gramene" id="mRNA:HanXRQr2_Chr02g0076901">
    <property type="protein sequence ID" value="CDS:HanXRQr2_Chr02g0076901.1"/>
    <property type="gene ID" value="HanXRQr2_Chr02g0076901"/>
</dbReference>
<organism evidence="1 2">
    <name type="scientific">Helianthus annuus</name>
    <name type="common">Common sunflower</name>
    <dbReference type="NCBI Taxonomy" id="4232"/>
    <lineage>
        <taxon>Eukaryota</taxon>
        <taxon>Viridiplantae</taxon>
        <taxon>Streptophyta</taxon>
        <taxon>Embryophyta</taxon>
        <taxon>Tracheophyta</taxon>
        <taxon>Spermatophyta</taxon>
        <taxon>Magnoliopsida</taxon>
        <taxon>eudicotyledons</taxon>
        <taxon>Gunneridae</taxon>
        <taxon>Pentapetalae</taxon>
        <taxon>asterids</taxon>
        <taxon>campanulids</taxon>
        <taxon>Asterales</taxon>
        <taxon>Asteraceae</taxon>
        <taxon>Asteroideae</taxon>
        <taxon>Heliantheae alliance</taxon>
        <taxon>Heliantheae</taxon>
        <taxon>Helianthus</taxon>
    </lineage>
</organism>
<sequence>MIILKSACLQIGLWLSDDYSGFRKAYEIDEIYIRNVGLLGVSLITDPLWASSSLDPKL</sequence>
<gene>
    <name evidence="1" type="ORF">HanXRQr2_Chr02g0076901</name>
</gene>
<protein>
    <submittedName>
        <fullName evidence="1">Uncharacterized protein</fullName>
    </submittedName>
</protein>
<evidence type="ECO:0000313" key="1">
    <source>
        <dbReference type="EMBL" id="KAF5819377.1"/>
    </source>
</evidence>
<name>A0A9K3JQK1_HELAN</name>
<keyword evidence="2" id="KW-1185">Reference proteome</keyword>
<accession>A0A9K3JQK1</accession>
<reference evidence="1" key="1">
    <citation type="journal article" date="2017" name="Nature">
        <title>The sunflower genome provides insights into oil metabolism, flowering and Asterid evolution.</title>
        <authorList>
            <person name="Badouin H."/>
            <person name="Gouzy J."/>
            <person name="Grassa C.J."/>
            <person name="Murat F."/>
            <person name="Staton S.E."/>
            <person name="Cottret L."/>
            <person name="Lelandais-Briere C."/>
            <person name="Owens G.L."/>
            <person name="Carrere S."/>
            <person name="Mayjonade B."/>
            <person name="Legrand L."/>
            <person name="Gill N."/>
            <person name="Kane N.C."/>
            <person name="Bowers J.E."/>
            <person name="Hubner S."/>
            <person name="Bellec A."/>
            <person name="Berard A."/>
            <person name="Berges H."/>
            <person name="Blanchet N."/>
            <person name="Boniface M.C."/>
            <person name="Brunel D."/>
            <person name="Catrice O."/>
            <person name="Chaidir N."/>
            <person name="Claudel C."/>
            <person name="Donnadieu C."/>
            <person name="Faraut T."/>
            <person name="Fievet G."/>
            <person name="Helmstetter N."/>
            <person name="King M."/>
            <person name="Knapp S.J."/>
            <person name="Lai Z."/>
            <person name="Le Paslier M.C."/>
            <person name="Lippi Y."/>
            <person name="Lorenzon L."/>
            <person name="Mandel J.R."/>
            <person name="Marage G."/>
            <person name="Marchand G."/>
            <person name="Marquand E."/>
            <person name="Bret-Mestries E."/>
            <person name="Morien E."/>
            <person name="Nambeesan S."/>
            <person name="Nguyen T."/>
            <person name="Pegot-Espagnet P."/>
            <person name="Pouilly N."/>
            <person name="Raftis F."/>
            <person name="Sallet E."/>
            <person name="Schiex T."/>
            <person name="Thomas J."/>
            <person name="Vandecasteele C."/>
            <person name="Vares D."/>
            <person name="Vear F."/>
            <person name="Vautrin S."/>
            <person name="Crespi M."/>
            <person name="Mangin B."/>
            <person name="Burke J.M."/>
            <person name="Salse J."/>
            <person name="Munos S."/>
            <person name="Vincourt P."/>
            <person name="Rieseberg L.H."/>
            <person name="Langlade N.B."/>
        </authorList>
    </citation>
    <scope>NUCLEOTIDE SEQUENCE</scope>
    <source>
        <tissue evidence="1">Leaves</tissue>
    </source>
</reference>
<proteinExistence type="predicted"/>
<reference evidence="1" key="2">
    <citation type="submission" date="2020-06" db="EMBL/GenBank/DDBJ databases">
        <title>Helianthus annuus Genome sequencing and assembly Release 2.</title>
        <authorList>
            <person name="Gouzy J."/>
            <person name="Langlade N."/>
            <person name="Munos S."/>
        </authorList>
    </citation>
    <scope>NUCLEOTIDE SEQUENCE</scope>
    <source>
        <tissue evidence="1">Leaves</tissue>
    </source>
</reference>
<comment type="caution">
    <text evidence="1">The sequence shown here is derived from an EMBL/GenBank/DDBJ whole genome shotgun (WGS) entry which is preliminary data.</text>
</comment>
<dbReference type="Proteomes" id="UP000215914">
    <property type="component" value="Unassembled WGS sequence"/>
</dbReference>
<dbReference type="AlphaFoldDB" id="A0A9K3JQK1"/>